<evidence type="ECO:0000313" key="13">
    <source>
        <dbReference type="Proteomes" id="UP000263486"/>
    </source>
</evidence>
<evidence type="ECO:0000259" key="11">
    <source>
        <dbReference type="PROSITE" id="PS50928"/>
    </source>
</evidence>
<dbReference type="InterPro" id="IPR035906">
    <property type="entry name" value="MetI-like_sf"/>
</dbReference>
<keyword evidence="6 9" id="KW-0812">Transmembrane</keyword>
<dbReference type="CDD" id="cd06261">
    <property type="entry name" value="TM_PBP2"/>
    <property type="match status" value="1"/>
</dbReference>
<keyword evidence="7 9" id="KW-1133">Transmembrane helix</keyword>
<keyword evidence="13" id="KW-1185">Reference proteome</keyword>
<comment type="caution">
    <text evidence="12">The sequence shown here is derived from an EMBL/GenBank/DDBJ whole genome shotgun (WGS) entry which is preliminary data.</text>
</comment>
<protein>
    <recommendedName>
        <fullName evidence="10">Phosphate transport system permease protein</fullName>
    </recommendedName>
</protein>
<dbReference type="Pfam" id="PF00528">
    <property type="entry name" value="BPD_transp_1"/>
    <property type="match status" value="1"/>
</dbReference>
<feature type="domain" description="ABC transmembrane type-1" evidence="11">
    <location>
        <begin position="69"/>
        <end position="280"/>
    </location>
</feature>
<keyword evidence="8 9" id="KW-0472">Membrane</keyword>
<dbReference type="PANTHER" id="PTHR30425">
    <property type="entry name" value="PHOSPHATE TRANSPORT SYSTEM PERMEASE PROTEIN PST"/>
    <property type="match status" value="1"/>
</dbReference>
<evidence type="ECO:0000313" key="12">
    <source>
        <dbReference type="EMBL" id="REI39817.1"/>
    </source>
</evidence>
<accession>A0ABX9KE02</accession>
<keyword evidence="4 10" id="KW-1003">Cell membrane</keyword>
<feature type="transmembrane region" description="Helical" evidence="9">
    <location>
        <begin position="193"/>
        <end position="214"/>
    </location>
</feature>
<reference evidence="12 13" key="1">
    <citation type="submission" date="2018-08" db="EMBL/GenBank/DDBJ databases">
        <title>Draft genome sequence of Psychrilyobacter sp. strain SD5 isolated from Black Sea water.</title>
        <authorList>
            <person name="Yadav S."/>
            <person name="Villanueva L."/>
            <person name="Damste J.S.S."/>
        </authorList>
    </citation>
    <scope>NUCLEOTIDE SEQUENCE [LARGE SCALE GENOMIC DNA]</scope>
    <source>
        <strain evidence="12 13">SD5</strain>
    </source>
</reference>
<keyword evidence="3 9" id="KW-0813">Transport</keyword>
<feature type="transmembrane region" description="Helical" evidence="9">
    <location>
        <begin position="108"/>
        <end position="129"/>
    </location>
</feature>
<sequence length="293" mass="31920">MMNIRKTKDLFMKNSIFGIAGFNIIIVFLIFLFVFTNSMKFFTEFPMGDFFMGKEWISLSEKYGLLPLFMGSFWVTLVALGISVPLSLITAIYIAEYAKPKTREGLKVLIETMAALPSVVLGYIGLYVLSNPIKEFFGLNTGLTALTGGILLAFMSIPTMVSISEDSIRALDKSYKEASLALGANKLETIIKIILPAAFPGIFAGIMLGFGRIIGETMTVLMVTGNAPILDAGVLSPVRTLTATIAAEMGEVVQGSTHYYSLFAVGLVLFAISFATNTIADHFIHKSRKIMGK</sequence>
<evidence type="ECO:0000256" key="3">
    <source>
        <dbReference type="ARBA" id="ARBA00022448"/>
    </source>
</evidence>
<dbReference type="InterPro" id="IPR011864">
    <property type="entry name" value="Phosphate_PstC"/>
</dbReference>
<keyword evidence="5 10" id="KW-0592">Phosphate transport</keyword>
<feature type="transmembrane region" description="Helical" evidence="9">
    <location>
        <begin position="73"/>
        <end position="96"/>
    </location>
</feature>
<evidence type="ECO:0000256" key="1">
    <source>
        <dbReference type="ARBA" id="ARBA00004651"/>
    </source>
</evidence>
<evidence type="ECO:0000256" key="9">
    <source>
        <dbReference type="RuleBase" id="RU363032"/>
    </source>
</evidence>
<dbReference type="PROSITE" id="PS50928">
    <property type="entry name" value="ABC_TM1"/>
    <property type="match status" value="1"/>
</dbReference>
<dbReference type="Gene3D" id="1.10.3720.10">
    <property type="entry name" value="MetI-like"/>
    <property type="match status" value="1"/>
</dbReference>
<proteinExistence type="inferred from homology"/>
<feature type="transmembrane region" description="Helical" evidence="9">
    <location>
        <begin position="259"/>
        <end position="284"/>
    </location>
</feature>
<feature type="transmembrane region" description="Helical" evidence="9">
    <location>
        <begin position="16"/>
        <end position="35"/>
    </location>
</feature>
<dbReference type="EMBL" id="QUAJ01000031">
    <property type="protein sequence ID" value="REI39817.1"/>
    <property type="molecule type" value="Genomic_DNA"/>
</dbReference>
<feature type="transmembrane region" description="Helical" evidence="9">
    <location>
        <begin position="141"/>
        <end position="163"/>
    </location>
</feature>
<gene>
    <name evidence="12" type="primary">pstC</name>
    <name evidence="12" type="ORF">DYH56_13395</name>
</gene>
<organism evidence="12 13">
    <name type="scientific">Psychrilyobacter piezotolerans</name>
    <dbReference type="NCBI Taxonomy" id="2293438"/>
    <lineage>
        <taxon>Bacteria</taxon>
        <taxon>Fusobacteriati</taxon>
        <taxon>Fusobacteriota</taxon>
        <taxon>Fusobacteriia</taxon>
        <taxon>Fusobacteriales</taxon>
        <taxon>Fusobacteriaceae</taxon>
        <taxon>Psychrilyobacter</taxon>
    </lineage>
</organism>
<comment type="function">
    <text evidence="10">Part of the binding-protein-dependent transport system for phosphate; probably responsible for the translocation of the substrate across the membrane.</text>
</comment>
<dbReference type="InterPro" id="IPR000515">
    <property type="entry name" value="MetI-like"/>
</dbReference>
<dbReference type="InterPro" id="IPR051124">
    <property type="entry name" value="Phosphate_Transport_Permease"/>
</dbReference>
<dbReference type="SUPFAM" id="SSF161098">
    <property type="entry name" value="MetI-like"/>
    <property type="match status" value="1"/>
</dbReference>
<evidence type="ECO:0000256" key="10">
    <source>
        <dbReference type="RuleBase" id="RU363054"/>
    </source>
</evidence>
<name>A0ABX9KE02_9FUSO</name>
<evidence type="ECO:0000256" key="8">
    <source>
        <dbReference type="ARBA" id="ARBA00023136"/>
    </source>
</evidence>
<evidence type="ECO:0000256" key="2">
    <source>
        <dbReference type="ARBA" id="ARBA00007069"/>
    </source>
</evidence>
<comment type="similarity">
    <text evidence="2 10">Belongs to the binding-protein-dependent transport system permease family. CysTW subfamily.</text>
</comment>
<evidence type="ECO:0000256" key="7">
    <source>
        <dbReference type="ARBA" id="ARBA00022989"/>
    </source>
</evidence>
<evidence type="ECO:0000256" key="5">
    <source>
        <dbReference type="ARBA" id="ARBA00022592"/>
    </source>
</evidence>
<dbReference type="NCBIfam" id="TIGR02138">
    <property type="entry name" value="phosphate_pstC"/>
    <property type="match status" value="1"/>
</dbReference>
<evidence type="ECO:0000256" key="6">
    <source>
        <dbReference type="ARBA" id="ARBA00022692"/>
    </source>
</evidence>
<evidence type="ECO:0000256" key="4">
    <source>
        <dbReference type="ARBA" id="ARBA00022475"/>
    </source>
</evidence>
<dbReference type="PANTHER" id="PTHR30425:SF1">
    <property type="entry name" value="PHOSPHATE TRANSPORT SYSTEM PERMEASE PROTEIN PSTC"/>
    <property type="match status" value="1"/>
</dbReference>
<dbReference type="Proteomes" id="UP000263486">
    <property type="component" value="Unassembled WGS sequence"/>
</dbReference>
<comment type="subcellular location">
    <subcellularLocation>
        <location evidence="1 9">Cell membrane</location>
        <topology evidence="1 9">Multi-pass membrane protein</topology>
    </subcellularLocation>
</comment>